<dbReference type="Pfam" id="PF20163">
    <property type="entry name" value="DUF6536"/>
    <property type="match status" value="1"/>
</dbReference>
<keyword evidence="1" id="KW-1133">Transmembrane helix</keyword>
<accession>A0A074YQN9</accession>
<dbReference type="Proteomes" id="UP000030706">
    <property type="component" value="Unassembled WGS sequence"/>
</dbReference>
<dbReference type="OrthoDB" id="5429634at2759"/>
<feature type="transmembrane region" description="Helical" evidence="1">
    <location>
        <begin position="83"/>
        <end position="101"/>
    </location>
</feature>
<feature type="domain" description="DUF6536" evidence="2">
    <location>
        <begin position="35"/>
        <end position="185"/>
    </location>
</feature>
<evidence type="ECO:0000256" key="1">
    <source>
        <dbReference type="SAM" id="Phobius"/>
    </source>
</evidence>
<evidence type="ECO:0000313" key="3">
    <source>
        <dbReference type="EMBL" id="KEQ89116.1"/>
    </source>
</evidence>
<reference evidence="3 4" key="1">
    <citation type="journal article" date="2014" name="BMC Genomics">
        <title>Genome sequencing of four Aureobasidium pullulans varieties: biotechnological potential, stress tolerance, and description of new species.</title>
        <authorList>
            <person name="Gostin Ar C."/>
            <person name="Ohm R.A."/>
            <person name="Kogej T."/>
            <person name="Sonjak S."/>
            <person name="Turk M."/>
            <person name="Zajc J."/>
            <person name="Zalar P."/>
            <person name="Grube M."/>
            <person name="Sun H."/>
            <person name="Han J."/>
            <person name="Sharma A."/>
            <person name="Chiniquy J."/>
            <person name="Ngan C.Y."/>
            <person name="Lipzen A."/>
            <person name="Barry K."/>
            <person name="Grigoriev I.V."/>
            <person name="Gunde-Cimerman N."/>
        </authorList>
    </citation>
    <scope>NUCLEOTIDE SEQUENCE [LARGE SCALE GENOMIC DNA]</scope>
    <source>
        <strain evidence="3 4">EXF-150</strain>
    </source>
</reference>
<dbReference type="EMBL" id="KL584974">
    <property type="protein sequence ID" value="KEQ89116.1"/>
    <property type="molecule type" value="Genomic_DNA"/>
</dbReference>
<dbReference type="AlphaFoldDB" id="A0A074YQN9"/>
<dbReference type="PANTHER" id="PTHR35395">
    <property type="entry name" value="DUF6536 DOMAIN-CONTAINING PROTEIN"/>
    <property type="match status" value="1"/>
</dbReference>
<organism evidence="3 4">
    <name type="scientific">Aureobasidium pullulans EXF-150</name>
    <dbReference type="NCBI Taxonomy" id="1043002"/>
    <lineage>
        <taxon>Eukaryota</taxon>
        <taxon>Fungi</taxon>
        <taxon>Dikarya</taxon>
        <taxon>Ascomycota</taxon>
        <taxon>Pezizomycotina</taxon>
        <taxon>Dothideomycetes</taxon>
        <taxon>Dothideomycetidae</taxon>
        <taxon>Dothideales</taxon>
        <taxon>Saccotheciaceae</taxon>
        <taxon>Aureobasidium</taxon>
    </lineage>
</organism>
<protein>
    <recommendedName>
        <fullName evidence="2">DUF6536 domain-containing protein</fullName>
    </recommendedName>
</protein>
<feature type="transmembrane region" description="Helical" evidence="1">
    <location>
        <begin position="658"/>
        <end position="681"/>
    </location>
</feature>
<gene>
    <name evidence="3" type="ORF">M438DRAFT_360668</name>
</gene>
<dbReference type="HOGENOM" id="CLU_010112_0_0_1"/>
<feature type="transmembrane region" description="Helical" evidence="1">
    <location>
        <begin position="618"/>
        <end position="638"/>
    </location>
</feature>
<feature type="transmembrane region" description="Helical" evidence="1">
    <location>
        <begin position="41"/>
        <end position="62"/>
    </location>
</feature>
<keyword evidence="1" id="KW-0812">Transmembrane</keyword>
<dbReference type="PANTHER" id="PTHR35395:SF1">
    <property type="entry name" value="DUF6536 DOMAIN-CONTAINING PROTEIN"/>
    <property type="match status" value="1"/>
</dbReference>
<keyword evidence="1" id="KW-0472">Membrane</keyword>
<feature type="transmembrane region" description="Helical" evidence="1">
    <location>
        <begin position="357"/>
        <end position="377"/>
    </location>
</feature>
<dbReference type="RefSeq" id="XP_029765303.1">
    <property type="nucleotide sequence ID" value="XM_029907455.1"/>
</dbReference>
<dbReference type="InterPro" id="IPR046623">
    <property type="entry name" value="DUF6536"/>
</dbReference>
<keyword evidence="4" id="KW-1185">Reference proteome</keyword>
<proteinExistence type="predicted"/>
<evidence type="ECO:0000313" key="4">
    <source>
        <dbReference type="Proteomes" id="UP000030706"/>
    </source>
</evidence>
<evidence type="ECO:0000259" key="2">
    <source>
        <dbReference type="Pfam" id="PF20163"/>
    </source>
</evidence>
<dbReference type="STRING" id="1043002.A0A074YQN9"/>
<feature type="transmembrane region" description="Helical" evidence="1">
    <location>
        <begin position="487"/>
        <end position="510"/>
    </location>
</feature>
<sequence>MAKRMFSTSEKSDTGLVSEESSIRDLDVAKQVGSWRFTVRAGAGIASVVFCINLGVLIWASTMHVKDGSATVFEGSCTEMKRITFWADLAINILSTLLLGASNNCTQLLAAPTRKDIDDAHAAGRWLDVGVSSMRNILAVSGWRKWTCACLVLSSIPLHLLYNSVIFSTLSASNYMAAIVTDDFFTGAAWNETRLQRVFEDSERADRLLTDLRDTVDNLTRLENEDCIRQYGLNSLQSSWKNVLLVSIANVTGPLIRPYFHHAEEKWDDLGWICGNQSTGVGYQDNGHNCNTAALLSHSTDWVIKDYLIEQQKITFKDGSVGYMGSDAGGPPYEASIKYCLAEPTEQHCTVQISTPLLGIVLLCNLVKVLCLAWILFVRGFYPLATVGDLISSCLSDPDSHTHGKGPLAAKDIPRHDSASYGKWLPKLVEGYRQIHVEHSMSLLSRSHNQAMAAEESPATTEAFEKSNVAPIKWKKRVYRWYQASSTLSWAVCMTLSVLTWLTGLCLLVSSVKRYKRLYDQTYTLSSMWSSGVGNISTNNLIDSTGNGRSLLANVLLANTPQIIISFIYLFYNNCLTRMLLGQEYTDYARHRKPLRVSRPKGEQRSTYRLQLPYRYSVPLMTAMAVLHWLVARSIFLVEVNPYDYDGVVLIDKISACGYSTMAIVLSLMVSGVIILALLAVGARRLEPDMPLASSCSLAIAAACHTLGREEDAELLPLKYGVVTGEDSNCEDGWEHACFSSKEVTPLVDGQLYV</sequence>
<dbReference type="GeneID" id="40749761"/>
<name>A0A074YQN9_AURPU</name>